<dbReference type="InterPro" id="IPR001854">
    <property type="entry name" value="Ribosomal_uL29"/>
</dbReference>
<proteinExistence type="inferred from homology"/>
<organism evidence="7 8">
    <name type="scientific">Candidatus Uhrbacteria bacterium GW2011_GWA2_53_10</name>
    <dbReference type="NCBI Taxonomy" id="1618980"/>
    <lineage>
        <taxon>Bacteria</taxon>
        <taxon>Candidatus Uhriibacteriota</taxon>
    </lineage>
</organism>
<protein>
    <recommendedName>
        <fullName evidence="4 5">Large ribosomal subunit protein uL29</fullName>
    </recommendedName>
</protein>
<comment type="similarity">
    <text evidence="1 5">Belongs to the universal ribosomal protein uL29 family.</text>
</comment>
<evidence type="ECO:0000256" key="2">
    <source>
        <dbReference type="ARBA" id="ARBA00022980"/>
    </source>
</evidence>
<dbReference type="InterPro" id="IPR036049">
    <property type="entry name" value="Ribosomal_uL29_sf"/>
</dbReference>
<dbReference type="GO" id="GO:0006412">
    <property type="term" value="P:translation"/>
    <property type="evidence" value="ECO:0007669"/>
    <property type="project" value="UniProtKB-UniRule"/>
</dbReference>
<name>A0A0G1XQX6_9BACT</name>
<evidence type="ECO:0000256" key="6">
    <source>
        <dbReference type="SAM" id="Coils"/>
    </source>
</evidence>
<reference evidence="7 8" key="1">
    <citation type="journal article" date="2015" name="Nature">
        <title>rRNA introns, odd ribosomes, and small enigmatic genomes across a large radiation of phyla.</title>
        <authorList>
            <person name="Brown C.T."/>
            <person name="Hug L.A."/>
            <person name="Thomas B.C."/>
            <person name="Sharon I."/>
            <person name="Castelle C.J."/>
            <person name="Singh A."/>
            <person name="Wilkins M.J."/>
            <person name="Williams K.H."/>
            <person name="Banfield J.F."/>
        </authorList>
    </citation>
    <scope>NUCLEOTIDE SEQUENCE [LARGE SCALE GENOMIC DNA]</scope>
</reference>
<comment type="caution">
    <text evidence="7">The sequence shown here is derived from an EMBL/GenBank/DDBJ whole genome shotgun (WGS) entry which is preliminary data.</text>
</comment>
<dbReference type="GO" id="GO:0005840">
    <property type="term" value="C:ribosome"/>
    <property type="evidence" value="ECO:0007669"/>
    <property type="project" value="UniProtKB-KW"/>
</dbReference>
<sequence>METKDLQWMRNQSVEALQKALADAEQRLHTLRFRLSSNQLKTVREIREIRQELARISTVLHQKEKTKV</sequence>
<dbReference type="HAMAP" id="MF_00374">
    <property type="entry name" value="Ribosomal_uL29"/>
    <property type="match status" value="1"/>
</dbReference>
<dbReference type="EMBL" id="LCRI01000001">
    <property type="protein sequence ID" value="KKW33336.1"/>
    <property type="molecule type" value="Genomic_DNA"/>
</dbReference>
<dbReference type="Proteomes" id="UP000034711">
    <property type="component" value="Unassembled WGS sequence"/>
</dbReference>
<dbReference type="Gene3D" id="1.10.287.310">
    <property type="match status" value="1"/>
</dbReference>
<evidence type="ECO:0000313" key="8">
    <source>
        <dbReference type="Proteomes" id="UP000034711"/>
    </source>
</evidence>
<evidence type="ECO:0000256" key="5">
    <source>
        <dbReference type="HAMAP-Rule" id="MF_00374"/>
    </source>
</evidence>
<feature type="coiled-coil region" evidence="6">
    <location>
        <begin position="14"/>
        <end position="66"/>
    </location>
</feature>
<evidence type="ECO:0000256" key="3">
    <source>
        <dbReference type="ARBA" id="ARBA00023274"/>
    </source>
</evidence>
<evidence type="ECO:0000256" key="1">
    <source>
        <dbReference type="ARBA" id="ARBA00009254"/>
    </source>
</evidence>
<dbReference type="SUPFAM" id="SSF46561">
    <property type="entry name" value="Ribosomal protein L29 (L29p)"/>
    <property type="match status" value="1"/>
</dbReference>
<keyword evidence="2 5" id="KW-0689">Ribosomal protein</keyword>
<accession>A0A0G1XQX6</accession>
<gene>
    <name evidence="5" type="primary">rpmC</name>
    <name evidence="7" type="ORF">UY77_C0001G0031</name>
</gene>
<keyword evidence="6" id="KW-0175">Coiled coil</keyword>
<keyword evidence="3 5" id="KW-0687">Ribonucleoprotein</keyword>
<dbReference type="Pfam" id="PF00831">
    <property type="entry name" value="Ribosomal_L29"/>
    <property type="match status" value="1"/>
</dbReference>
<dbReference type="GO" id="GO:1990904">
    <property type="term" value="C:ribonucleoprotein complex"/>
    <property type="evidence" value="ECO:0007669"/>
    <property type="project" value="UniProtKB-KW"/>
</dbReference>
<dbReference type="AlphaFoldDB" id="A0A0G1XQX6"/>
<evidence type="ECO:0000256" key="4">
    <source>
        <dbReference type="ARBA" id="ARBA00035204"/>
    </source>
</evidence>
<dbReference type="GO" id="GO:0003735">
    <property type="term" value="F:structural constituent of ribosome"/>
    <property type="evidence" value="ECO:0007669"/>
    <property type="project" value="InterPro"/>
</dbReference>
<evidence type="ECO:0000313" key="7">
    <source>
        <dbReference type="EMBL" id="KKW33336.1"/>
    </source>
</evidence>
<dbReference type="NCBIfam" id="TIGR00012">
    <property type="entry name" value="L29"/>
    <property type="match status" value="1"/>
</dbReference>